<keyword evidence="1" id="KW-0812">Transmembrane</keyword>
<evidence type="ECO:0000313" key="2">
    <source>
        <dbReference type="EMBL" id="MBB5688207.1"/>
    </source>
</evidence>
<reference evidence="2 3" key="1">
    <citation type="submission" date="2020-08" db="EMBL/GenBank/DDBJ databases">
        <title>Genomic Encyclopedia of Type Strains, Phase IV (KMG-IV): sequencing the most valuable type-strain genomes for metagenomic binning, comparative biology and taxonomic classification.</title>
        <authorList>
            <person name="Goeker M."/>
        </authorList>
    </citation>
    <scope>NUCLEOTIDE SEQUENCE [LARGE SCALE GENOMIC DNA]</scope>
    <source>
        <strain evidence="2 3">DSM 25895</strain>
    </source>
</reference>
<accession>A0A840XVP0</accession>
<dbReference type="Proteomes" id="UP000562254">
    <property type="component" value="Unassembled WGS sequence"/>
</dbReference>
<dbReference type="AlphaFoldDB" id="A0A840XVP0"/>
<gene>
    <name evidence="2" type="ORF">FHS88_000317</name>
</gene>
<protein>
    <submittedName>
        <fullName evidence="2">Uncharacterized protein</fullName>
    </submittedName>
</protein>
<proteinExistence type="predicted"/>
<evidence type="ECO:0000313" key="3">
    <source>
        <dbReference type="Proteomes" id="UP000562254"/>
    </source>
</evidence>
<keyword evidence="3" id="KW-1185">Reference proteome</keyword>
<feature type="transmembrane region" description="Helical" evidence="1">
    <location>
        <begin position="15"/>
        <end position="37"/>
    </location>
</feature>
<comment type="caution">
    <text evidence="2">The sequence shown here is derived from an EMBL/GenBank/DDBJ whole genome shotgun (WGS) entry which is preliminary data.</text>
</comment>
<keyword evidence="1" id="KW-1133">Transmembrane helix</keyword>
<keyword evidence="1" id="KW-0472">Membrane</keyword>
<organism evidence="2 3">
    <name type="scientific">Neoroseomonas alkaliterrae</name>
    <dbReference type="NCBI Taxonomy" id="1452450"/>
    <lineage>
        <taxon>Bacteria</taxon>
        <taxon>Pseudomonadati</taxon>
        <taxon>Pseudomonadota</taxon>
        <taxon>Alphaproteobacteria</taxon>
        <taxon>Acetobacterales</taxon>
        <taxon>Acetobacteraceae</taxon>
        <taxon>Neoroseomonas</taxon>
    </lineage>
</organism>
<evidence type="ECO:0000256" key="1">
    <source>
        <dbReference type="SAM" id="Phobius"/>
    </source>
</evidence>
<sequence length="78" mass="7483">MQGEEAEAAGRDHPLWARALIAAIVLAGGAAIGAAAGGGWGGALVGALVAAPVAALGFMVPGFLLGILLVLQVFSCAS</sequence>
<name>A0A840XVP0_9PROT</name>
<feature type="transmembrane region" description="Helical" evidence="1">
    <location>
        <begin position="43"/>
        <end position="71"/>
    </location>
</feature>
<dbReference type="EMBL" id="JACIJE010000001">
    <property type="protein sequence ID" value="MBB5688207.1"/>
    <property type="molecule type" value="Genomic_DNA"/>
</dbReference>
<dbReference type="RefSeq" id="WP_184480624.1">
    <property type="nucleotide sequence ID" value="NZ_JAAEDJ010000080.1"/>
</dbReference>